<dbReference type="STRING" id="471514.AN477_00085"/>
<dbReference type="OrthoDB" id="2375610at2"/>
<accession>A0A0P9CKE1</accession>
<evidence type="ECO:0000313" key="2">
    <source>
        <dbReference type="Proteomes" id="UP000050482"/>
    </source>
</evidence>
<dbReference type="AlphaFoldDB" id="A0A0P9CKE1"/>
<dbReference type="EMBL" id="LJCO01000003">
    <property type="protein sequence ID" value="KPV45794.1"/>
    <property type="molecule type" value="Genomic_DNA"/>
</dbReference>
<dbReference type="Proteomes" id="UP000050482">
    <property type="component" value="Unassembled WGS sequence"/>
</dbReference>
<dbReference type="RefSeq" id="WP_054967161.1">
    <property type="nucleotide sequence ID" value="NZ_LJCO01000003.1"/>
</dbReference>
<sequence>MQTEPLNPRIITLHWDQLISELENTPDQNREASAVVEAACDLLQRMQSENLPARYIFGLSDEIFHMASQLIDPSDEASAAVETAYFAIDDEAWDTVWHKCMNLTSLYDPSVAEVFI</sequence>
<comment type="caution">
    <text evidence="1">The sequence shown here is derived from an EMBL/GenBank/DDBJ whole genome shotgun (WGS) entry which is preliminary data.</text>
</comment>
<protein>
    <submittedName>
        <fullName evidence="1">Uncharacterized protein</fullName>
    </submittedName>
</protein>
<reference evidence="1 2" key="1">
    <citation type="submission" date="2015-09" db="EMBL/GenBank/DDBJ databases">
        <title>Draft genome sequence of Alicyclobacillus ferrooxydans DSM 22381.</title>
        <authorList>
            <person name="Hemp J."/>
        </authorList>
    </citation>
    <scope>NUCLEOTIDE SEQUENCE [LARGE SCALE GENOMIC DNA]</scope>
    <source>
        <strain evidence="1 2">TC-34</strain>
    </source>
</reference>
<keyword evidence="2" id="KW-1185">Reference proteome</keyword>
<organism evidence="1 2">
    <name type="scientific">Alicyclobacillus ferrooxydans</name>
    <dbReference type="NCBI Taxonomy" id="471514"/>
    <lineage>
        <taxon>Bacteria</taxon>
        <taxon>Bacillati</taxon>
        <taxon>Bacillota</taxon>
        <taxon>Bacilli</taxon>
        <taxon>Bacillales</taxon>
        <taxon>Alicyclobacillaceae</taxon>
        <taxon>Alicyclobacillus</taxon>
    </lineage>
</organism>
<evidence type="ECO:0000313" key="1">
    <source>
        <dbReference type="EMBL" id="KPV45794.1"/>
    </source>
</evidence>
<name>A0A0P9CKE1_9BACL</name>
<gene>
    <name evidence="1" type="ORF">AN477_00085</name>
</gene>
<proteinExistence type="predicted"/>
<dbReference type="PATRIC" id="fig|471514.4.peg.565"/>